<dbReference type="Proteomes" id="UP000182783">
    <property type="component" value="Unassembled WGS sequence"/>
</dbReference>
<dbReference type="AlphaFoldDB" id="A0A1G9S6E9"/>
<name>A0A1G9S6E9_9BACL</name>
<dbReference type="EMBL" id="FNGM01000011">
    <property type="protein sequence ID" value="SDM30870.1"/>
    <property type="molecule type" value="Genomic_DNA"/>
</dbReference>
<organism evidence="1 2">
    <name type="scientific">Paenibacillus jilunlii</name>
    <dbReference type="NCBI Taxonomy" id="682956"/>
    <lineage>
        <taxon>Bacteria</taxon>
        <taxon>Bacillati</taxon>
        <taxon>Bacillota</taxon>
        <taxon>Bacilli</taxon>
        <taxon>Bacillales</taxon>
        <taxon>Paenibacillaceae</taxon>
        <taxon>Paenibacillus</taxon>
    </lineage>
</organism>
<protein>
    <submittedName>
        <fullName evidence="1">Uncharacterized protein</fullName>
    </submittedName>
</protein>
<sequence>MCDYYAVGVKSDPGSEWNNGLFADNHISSEVYPTQSNEGCPEPAHGCRDNPHFYYLGYYDFPFL</sequence>
<reference evidence="1 2" key="1">
    <citation type="submission" date="2016-10" db="EMBL/GenBank/DDBJ databases">
        <authorList>
            <person name="de Groot N.N."/>
        </authorList>
    </citation>
    <scope>NUCLEOTIDE SEQUENCE [LARGE SCALE GENOMIC DNA]</scope>
    <source>
        <strain evidence="1 2">CGMCC 1.10239</strain>
    </source>
</reference>
<proteinExistence type="predicted"/>
<evidence type="ECO:0000313" key="1">
    <source>
        <dbReference type="EMBL" id="SDM30870.1"/>
    </source>
</evidence>
<gene>
    <name evidence="1" type="ORF">SAMN05216191_11169</name>
</gene>
<evidence type="ECO:0000313" key="2">
    <source>
        <dbReference type="Proteomes" id="UP000182783"/>
    </source>
</evidence>
<accession>A0A1G9S6E9</accession>